<dbReference type="AlphaFoldDB" id="A0A4R2QQT3"/>
<gene>
    <name evidence="1" type="ORF">EV191_106276</name>
</gene>
<evidence type="ECO:0000313" key="2">
    <source>
        <dbReference type="Proteomes" id="UP000294911"/>
    </source>
</evidence>
<sequence length="131" mass="14654">MRAKHWLGIGLAALIGWLVLVTVQISQMPDPGAGSLAELRDRFDAALRDRDAEALRPLLDYPDDDSDSFAMSYLDKFEELGPEQVTVAITRRASGEPLLSVDGNTDTRAFRYLLAVTEDNQRWFITFTPPL</sequence>
<proteinExistence type="predicted"/>
<reference evidence="1 2" key="1">
    <citation type="submission" date="2019-03" db="EMBL/GenBank/DDBJ databases">
        <title>Genomic Encyclopedia of Type Strains, Phase IV (KMG-IV): sequencing the most valuable type-strain genomes for metagenomic binning, comparative biology and taxonomic classification.</title>
        <authorList>
            <person name="Goeker M."/>
        </authorList>
    </citation>
    <scope>NUCLEOTIDE SEQUENCE [LARGE SCALE GENOMIC DNA]</scope>
    <source>
        <strain evidence="1 2">DSM 45765</strain>
    </source>
</reference>
<dbReference type="OrthoDB" id="3635516at2"/>
<accession>A0A4R2QQT3</accession>
<organism evidence="1 2">
    <name type="scientific">Tamaricihabitans halophyticus</name>
    <dbReference type="NCBI Taxonomy" id="1262583"/>
    <lineage>
        <taxon>Bacteria</taxon>
        <taxon>Bacillati</taxon>
        <taxon>Actinomycetota</taxon>
        <taxon>Actinomycetes</taxon>
        <taxon>Pseudonocardiales</taxon>
        <taxon>Pseudonocardiaceae</taxon>
        <taxon>Tamaricihabitans</taxon>
    </lineage>
</organism>
<evidence type="ECO:0000313" key="1">
    <source>
        <dbReference type="EMBL" id="TCP52110.1"/>
    </source>
</evidence>
<protein>
    <recommendedName>
        <fullName evidence="3">DUF4829 domain-containing protein</fullName>
    </recommendedName>
</protein>
<dbReference type="Proteomes" id="UP000294911">
    <property type="component" value="Unassembled WGS sequence"/>
</dbReference>
<dbReference type="RefSeq" id="WP_132877940.1">
    <property type="nucleotide sequence ID" value="NZ_SLXQ01000006.1"/>
</dbReference>
<comment type="caution">
    <text evidence="1">The sequence shown here is derived from an EMBL/GenBank/DDBJ whole genome shotgun (WGS) entry which is preliminary data.</text>
</comment>
<keyword evidence="2" id="KW-1185">Reference proteome</keyword>
<name>A0A4R2QQT3_9PSEU</name>
<evidence type="ECO:0008006" key="3">
    <source>
        <dbReference type="Google" id="ProtNLM"/>
    </source>
</evidence>
<dbReference type="EMBL" id="SLXQ01000006">
    <property type="protein sequence ID" value="TCP52110.1"/>
    <property type="molecule type" value="Genomic_DNA"/>
</dbReference>